<feature type="transmembrane region" description="Helical" evidence="1">
    <location>
        <begin position="40"/>
        <end position="62"/>
    </location>
</feature>
<feature type="transmembrane region" description="Helical" evidence="1">
    <location>
        <begin position="16"/>
        <end position="34"/>
    </location>
</feature>
<evidence type="ECO:0008006" key="4">
    <source>
        <dbReference type="Google" id="ProtNLM"/>
    </source>
</evidence>
<protein>
    <recommendedName>
        <fullName evidence="4">SxtJ</fullName>
    </recommendedName>
</protein>
<dbReference type="EMBL" id="WTYS01000001">
    <property type="protein sequence ID" value="MXO55592.1"/>
    <property type="molecule type" value="Genomic_DNA"/>
</dbReference>
<accession>A0A6I4SLC3</accession>
<keyword evidence="1" id="KW-1133">Transmembrane helix</keyword>
<sequence>MDNTAHIPVKEGSDRAFAFLFALIFLVIAVYPLADSTGGVRVWASAIALLLWACGAFIPRIFHYPNRYWLKLGMLLGRITSPIILGIVFFGLVTPIALLSRLMGSDPLRVGLAVKRKDTYWIEREPAEGKPGEGEAATMSRQY</sequence>
<keyword evidence="1" id="KW-0472">Membrane</keyword>
<dbReference type="AlphaFoldDB" id="A0A6I4SLC3"/>
<keyword evidence="3" id="KW-1185">Reference proteome</keyword>
<evidence type="ECO:0000313" key="2">
    <source>
        <dbReference type="EMBL" id="MXO55592.1"/>
    </source>
</evidence>
<dbReference type="OrthoDB" id="7375605at2"/>
<evidence type="ECO:0000256" key="1">
    <source>
        <dbReference type="SAM" id="Phobius"/>
    </source>
</evidence>
<feature type="transmembrane region" description="Helical" evidence="1">
    <location>
        <begin position="83"/>
        <end position="103"/>
    </location>
</feature>
<dbReference type="InterPro" id="IPR045781">
    <property type="entry name" value="SxtJ"/>
</dbReference>
<name>A0A6I4SLC3_9SPHN</name>
<reference evidence="2 3" key="1">
    <citation type="submission" date="2019-12" db="EMBL/GenBank/DDBJ databases">
        <title>Genomic-based taxomic classification of the family Erythrobacteraceae.</title>
        <authorList>
            <person name="Xu L."/>
        </authorList>
    </citation>
    <scope>NUCLEOTIDE SEQUENCE [LARGE SCALE GENOMIC DNA]</scope>
    <source>
        <strain evidence="2 3">JCM 17802</strain>
    </source>
</reference>
<evidence type="ECO:0000313" key="3">
    <source>
        <dbReference type="Proteomes" id="UP000468943"/>
    </source>
</evidence>
<organism evidence="2 3">
    <name type="scientific">Pontixanthobacter gangjinensis</name>
    <dbReference type="NCBI Taxonomy" id="1028742"/>
    <lineage>
        <taxon>Bacteria</taxon>
        <taxon>Pseudomonadati</taxon>
        <taxon>Pseudomonadota</taxon>
        <taxon>Alphaproteobacteria</taxon>
        <taxon>Sphingomonadales</taxon>
        <taxon>Erythrobacteraceae</taxon>
        <taxon>Pontixanthobacter</taxon>
    </lineage>
</organism>
<comment type="caution">
    <text evidence="2">The sequence shown here is derived from an EMBL/GenBank/DDBJ whole genome shotgun (WGS) entry which is preliminary data.</text>
</comment>
<gene>
    <name evidence="2" type="ORF">GRI36_01725</name>
</gene>
<dbReference type="Pfam" id="PF19588">
    <property type="entry name" value="SxtJ"/>
    <property type="match status" value="1"/>
</dbReference>
<proteinExistence type="predicted"/>
<dbReference type="RefSeq" id="WP_160596897.1">
    <property type="nucleotide sequence ID" value="NZ_WTYS01000001.1"/>
</dbReference>
<keyword evidence="1" id="KW-0812">Transmembrane</keyword>
<dbReference type="Proteomes" id="UP000468943">
    <property type="component" value="Unassembled WGS sequence"/>
</dbReference>